<dbReference type="WBParaSite" id="RSKR_0000138600.1">
    <property type="protein sequence ID" value="RSKR_0000138600.1"/>
    <property type="gene ID" value="RSKR_0000138600"/>
</dbReference>
<evidence type="ECO:0000313" key="1">
    <source>
        <dbReference type="Proteomes" id="UP000095286"/>
    </source>
</evidence>
<proteinExistence type="predicted"/>
<reference evidence="2" key="1">
    <citation type="submission" date="2016-11" db="UniProtKB">
        <authorList>
            <consortium name="WormBaseParasite"/>
        </authorList>
    </citation>
    <scope>IDENTIFICATION</scope>
    <source>
        <strain evidence="2">KR3021</strain>
    </source>
</reference>
<sequence length="338" mass="38420">MTGDCLACNVLFYAVLAFISAIPIYYLRIFIKGKQFEEDVSLEGKVTIVSGATSGIGKRITEDFNKRGAKVYMICRTKEHGDQAVDELVADGCERSRFRVRVVDMEDLESVRKFAHMFRDEEPLLDILVNNAGILGNGTVELTRDGHEKCWQTNYLGHFMLTEFLIAQLRQAKHGARIVNVSSKNYTYSTANEIKEQYINKPVKDSRMALYNRSKFAQVMHARQLTRELAEKNIHNISINACHPGSVHTNILSTTPIAFVGTYLMPLFFYFFKTATDGAQCPIHVALSTKIDGVSGKYFHECEVQEFTSEITDHDEICKDLYDRSKEQIKRKNNEGDN</sequence>
<protein>
    <submittedName>
        <fullName evidence="2">Dehydrogenase/reductase SDR family member 13</fullName>
    </submittedName>
</protein>
<organism evidence="1 2">
    <name type="scientific">Rhabditophanes sp. KR3021</name>
    <dbReference type="NCBI Taxonomy" id="114890"/>
    <lineage>
        <taxon>Eukaryota</taxon>
        <taxon>Metazoa</taxon>
        <taxon>Ecdysozoa</taxon>
        <taxon>Nematoda</taxon>
        <taxon>Chromadorea</taxon>
        <taxon>Rhabditida</taxon>
        <taxon>Tylenchina</taxon>
        <taxon>Panagrolaimomorpha</taxon>
        <taxon>Strongyloidoidea</taxon>
        <taxon>Alloionematidae</taxon>
        <taxon>Rhabditophanes</taxon>
    </lineage>
</organism>
<dbReference type="Proteomes" id="UP000095286">
    <property type="component" value="Unplaced"/>
</dbReference>
<accession>A0AC35TK02</accession>
<name>A0AC35TK02_9BILA</name>
<evidence type="ECO:0000313" key="2">
    <source>
        <dbReference type="WBParaSite" id="RSKR_0000138600.1"/>
    </source>
</evidence>